<feature type="compositionally biased region" description="Polar residues" evidence="1">
    <location>
        <begin position="317"/>
        <end position="332"/>
    </location>
</feature>
<evidence type="ECO:0000313" key="4">
    <source>
        <dbReference type="Proteomes" id="UP000800200"/>
    </source>
</evidence>
<evidence type="ECO:0000256" key="2">
    <source>
        <dbReference type="SAM" id="SignalP"/>
    </source>
</evidence>
<evidence type="ECO:0000256" key="1">
    <source>
        <dbReference type="SAM" id="MobiDB-lite"/>
    </source>
</evidence>
<organism evidence="3 4">
    <name type="scientific">Zopfia rhizophila CBS 207.26</name>
    <dbReference type="NCBI Taxonomy" id="1314779"/>
    <lineage>
        <taxon>Eukaryota</taxon>
        <taxon>Fungi</taxon>
        <taxon>Dikarya</taxon>
        <taxon>Ascomycota</taxon>
        <taxon>Pezizomycotina</taxon>
        <taxon>Dothideomycetes</taxon>
        <taxon>Dothideomycetes incertae sedis</taxon>
        <taxon>Zopfiaceae</taxon>
        <taxon>Zopfia</taxon>
    </lineage>
</organism>
<feature type="signal peptide" evidence="2">
    <location>
        <begin position="1"/>
        <end position="19"/>
    </location>
</feature>
<protein>
    <recommendedName>
        <fullName evidence="5">Carbohydrate-binding module family 18 protein</fullName>
    </recommendedName>
</protein>
<feature type="region of interest" description="Disordered" evidence="1">
    <location>
        <begin position="317"/>
        <end position="338"/>
    </location>
</feature>
<accession>A0A6A6E262</accession>
<dbReference type="OrthoDB" id="4777991at2759"/>
<keyword evidence="2" id="KW-0732">Signal</keyword>
<gene>
    <name evidence="3" type="ORF">K469DRAFT_688587</name>
</gene>
<proteinExistence type="predicted"/>
<evidence type="ECO:0008006" key="5">
    <source>
        <dbReference type="Google" id="ProtNLM"/>
    </source>
</evidence>
<sequence length="353" mass="37819">MIKHAFILSTVLALTLAHASDLGIRAPFEAFGVEKNGLGGEQVADNDWQAGFAPAAQLGEKNASEPMLKDRSLDLVNRQSCQSGYWYCSAFGKCCPRSSLCCSYGYCIDPDDTCCPDGPCRPGWGCCGPNCYPRGGDCCSDNNYCEAGNICVRLSSSNRIVCCTDLKCTAVVRSGSTSYVTTSSRAPATITSPPRTTRIVSVGGVETWRWTVTWWYYSFWWSTFRATSTVTYTRIYSTTTFTTTATDESQARSRFSALSATLTFPVPASAQTSLAALLTQRPTETETFTFGDSPFETGAGDEEPSSAVVITRTASQPTGAANTLPVNNDPNGGQSGSNGLRVAWGLGLLGIFL</sequence>
<reference evidence="3" key="1">
    <citation type="journal article" date="2020" name="Stud. Mycol.">
        <title>101 Dothideomycetes genomes: a test case for predicting lifestyles and emergence of pathogens.</title>
        <authorList>
            <person name="Haridas S."/>
            <person name="Albert R."/>
            <person name="Binder M."/>
            <person name="Bloem J."/>
            <person name="Labutti K."/>
            <person name="Salamov A."/>
            <person name="Andreopoulos B."/>
            <person name="Baker S."/>
            <person name="Barry K."/>
            <person name="Bills G."/>
            <person name="Bluhm B."/>
            <person name="Cannon C."/>
            <person name="Castanera R."/>
            <person name="Culley D."/>
            <person name="Daum C."/>
            <person name="Ezra D."/>
            <person name="Gonzalez J."/>
            <person name="Henrissat B."/>
            <person name="Kuo A."/>
            <person name="Liang C."/>
            <person name="Lipzen A."/>
            <person name="Lutzoni F."/>
            <person name="Magnuson J."/>
            <person name="Mondo S."/>
            <person name="Nolan M."/>
            <person name="Ohm R."/>
            <person name="Pangilinan J."/>
            <person name="Park H.-J."/>
            <person name="Ramirez L."/>
            <person name="Alfaro M."/>
            <person name="Sun H."/>
            <person name="Tritt A."/>
            <person name="Yoshinaga Y."/>
            <person name="Zwiers L.-H."/>
            <person name="Turgeon B."/>
            <person name="Goodwin S."/>
            <person name="Spatafora J."/>
            <person name="Crous P."/>
            <person name="Grigoriev I."/>
        </authorList>
    </citation>
    <scope>NUCLEOTIDE SEQUENCE</scope>
    <source>
        <strain evidence="3">CBS 207.26</strain>
    </source>
</reference>
<evidence type="ECO:0000313" key="3">
    <source>
        <dbReference type="EMBL" id="KAF2184578.1"/>
    </source>
</evidence>
<dbReference type="Proteomes" id="UP000800200">
    <property type="component" value="Unassembled WGS sequence"/>
</dbReference>
<dbReference type="EMBL" id="ML994637">
    <property type="protein sequence ID" value="KAF2184578.1"/>
    <property type="molecule type" value="Genomic_DNA"/>
</dbReference>
<keyword evidence="4" id="KW-1185">Reference proteome</keyword>
<dbReference type="AlphaFoldDB" id="A0A6A6E262"/>
<feature type="chain" id="PRO_5025691073" description="Carbohydrate-binding module family 18 protein" evidence="2">
    <location>
        <begin position="20"/>
        <end position="353"/>
    </location>
</feature>
<name>A0A6A6E262_9PEZI</name>